<protein>
    <recommendedName>
        <fullName evidence="4">16S rRNA (cytosine(967)-C(5))-methyltransferase</fullName>
        <ecNumber evidence="4">2.1.1.176</ecNumber>
    </recommendedName>
    <alternativeName>
        <fullName evidence="11">16S rRNA m5C967 methyltransferase</fullName>
    </alternativeName>
    <alternativeName>
        <fullName evidence="12">rRNA (cytosine-C(5)-)-methyltransferase RsmB</fullName>
    </alternativeName>
</protein>
<feature type="binding site" evidence="14">
    <location>
        <position position="341"/>
    </location>
    <ligand>
        <name>S-adenosyl-L-methionine</name>
        <dbReference type="ChEBI" id="CHEBI:59789"/>
    </ligand>
</feature>
<feature type="binding site" evidence="14">
    <location>
        <position position="322"/>
    </location>
    <ligand>
        <name>S-adenosyl-L-methionine</name>
        <dbReference type="ChEBI" id="CHEBI:59789"/>
    </ligand>
</feature>
<dbReference type="Pfam" id="PF01029">
    <property type="entry name" value="NusB"/>
    <property type="match status" value="1"/>
</dbReference>
<comment type="function">
    <text evidence="1">Specifically methylates the cytosine at position 967 (m5C967) of 16S rRNA.</text>
</comment>
<sequence>MAKERIFKLAITSSTNNNPRYWATKILTQVTKGAGYSNLLINQTVHEQQFSDKDQRLMVQLVYGVLQHKLTLDYYLEPYLKGKQIAEWVQNLLRVAVYQMVYLDKIPAHAIFYEATQIAKELGNIGLSKLVTAVLRNLQRHKWRSFSTLAPKTRLSIEYSIPYWIVEQLEQQVGLVKTESILKSLNQPPKTSIRVNTAKIAVDELQQELDKDDLSTTQSQLTPEGLVGEHGFAAGTQWFQAGFCTVQDESSMLVAPALQLQSDSRVLDACAAPGGKTTQIASYLGSEGQVIALDLHAKKVKLIEQNAKRLGLLEKIQAKALDARQVGNEFEAASFDRILVDAPCSGFGLMRRKPEIRYERDLFDCQNLSKIQSDILEAVAPLLKVNGLLVYSTCTIFDVENQQVITKFLAKHPDFQLVPVKTMNDLPSIKRDGFIKIYPDDYQTDGFFIACLKKVR</sequence>
<name>A0ABY4PCI1_9LACO</name>
<dbReference type="EC" id="2.1.1.176" evidence="4"/>
<dbReference type="Proteomes" id="UP000831947">
    <property type="component" value="Chromosome"/>
</dbReference>
<keyword evidence="17" id="KW-1185">Reference proteome</keyword>
<feature type="binding site" evidence="14">
    <location>
        <position position="294"/>
    </location>
    <ligand>
        <name>S-adenosyl-L-methionine</name>
        <dbReference type="ChEBI" id="CHEBI:59789"/>
    </ligand>
</feature>
<evidence type="ECO:0000256" key="7">
    <source>
        <dbReference type="ARBA" id="ARBA00022603"/>
    </source>
</evidence>
<evidence type="ECO:0000313" key="16">
    <source>
        <dbReference type="EMBL" id="UQS83458.1"/>
    </source>
</evidence>
<dbReference type="RefSeq" id="WP_249512684.1">
    <property type="nucleotide sequence ID" value="NZ_CP093365.1"/>
</dbReference>
<dbReference type="InterPro" id="IPR054728">
    <property type="entry name" value="RsmB-like_ferredoxin"/>
</dbReference>
<proteinExistence type="inferred from homology"/>
<dbReference type="CDD" id="cd02440">
    <property type="entry name" value="AdoMet_MTases"/>
    <property type="match status" value="1"/>
</dbReference>
<evidence type="ECO:0000256" key="5">
    <source>
        <dbReference type="ARBA" id="ARBA00022490"/>
    </source>
</evidence>
<dbReference type="PANTHER" id="PTHR22807">
    <property type="entry name" value="NOP2 YEAST -RELATED NOL1/NOP2/FMU SUN DOMAIN-CONTAINING"/>
    <property type="match status" value="1"/>
</dbReference>
<dbReference type="InterPro" id="IPR035926">
    <property type="entry name" value="NusB-like_sf"/>
</dbReference>
<organism evidence="16 17">
    <name type="scientific">Bombilactobacillus thymidiniphilus</name>
    <dbReference type="NCBI Taxonomy" id="2923363"/>
    <lineage>
        <taxon>Bacteria</taxon>
        <taxon>Bacillati</taxon>
        <taxon>Bacillota</taxon>
        <taxon>Bacilli</taxon>
        <taxon>Lactobacillales</taxon>
        <taxon>Lactobacillaceae</taxon>
        <taxon>Bombilactobacillus</taxon>
    </lineage>
</organism>
<dbReference type="Pfam" id="PF22458">
    <property type="entry name" value="RsmF-B_ferredox"/>
    <property type="match status" value="1"/>
</dbReference>
<comment type="catalytic activity">
    <reaction evidence="13">
        <text>cytidine(967) in 16S rRNA + S-adenosyl-L-methionine = 5-methylcytidine(967) in 16S rRNA + S-adenosyl-L-homocysteine + H(+)</text>
        <dbReference type="Rhea" id="RHEA:42748"/>
        <dbReference type="Rhea" id="RHEA-COMP:10219"/>
        <dbReference type="Rhea" id="RHEA-COMP:10220"/>
        <dbReference type="ChEBI" id="CHEBI:15378"/>
        <dbReference type="ChEBI" id="CHEBI:57856"/>
        <dbReference type="ChEBI" id="CHEBI:59789"/>
        <dbReference type="ChEBI" id="CHEBI:74483"/>
        <dbReference type="ChEBI" id="CHEBI:82748"/>
        <dbReference type="EC" id="2.1.1.176"/>
    </reaction>
</comment>
<keyword evidence="5" id="KW-0963">Cytoplasm</keyword>
<evidence type="ECO:0000256" key="12">
    <source>
        <dbReference type="ARBA" id="ARBA00031088"/>
    </source>
</evidence>
<dbReference type="Gene3D" id="3.40.50.150">
    <property type="entry name" value="Vaccinia Virus protein VP39"/>
    <property type="match status" value="1"/>
</dbReference>
<dbReference type="NCBIfam" id="TIGR00563">
    <property type="entry name" value="rsmB"/>
    <property type="match status" value="1"/>
</dbReference>
<evidence type="ECO:0000259" key="15">
    <source>
        <dbReference type="PROSITE" id="PS51686"/>
    </source>
</evidence>
<keyword evidence="9 14" id="KW-0949">S-adenosyl-L-methionine</keyword>
<dbReference type="InterPro" id="IPR001678">
    <property type="entry name" value="MeTrfase_RsmB-F_NOP2_dom"/>
</dbReference>
<dbReference type="Pfam" id="PF01189">
    <property type="entry name" value="Methyltr_RsmB-F"/>
    <property type="match status" value="1"/>
</dbReference>
<gene>
    <name evidence="16" type="primary">rsmB</name>
    <name evidence="16" type="ORF">MOO47_06710</name>
</gene>
<dbReference type="EMBL" id="CP093365">
    <property type="protein sequence ID" value="UQS83458.1"/>
    <property type="molecule type" value="Genomic_DNA"/>
</dbReference>
<dbReference type="InterPro" id="IPR006027">
    <property type="entry name" value="NusB_RsmB_TIM44"/>
</dbReference>
<dbReference type="NCBIfam" id="NF011494">
    <property type="entry name" value="PRK14902.1"/>
    <property type="match status" value="1"/>
</dbReference>
<keyword evidence="8 14" id="KW-0808">Transferase</keyword>
<comment type="similarity">
    <text evidence="3 14">Belongs to the class I-like SAM-binding methyltransferase superfamily. RsmB/NOP family.</text>
</comment>
<evidence type="ECO:0000256" key="9">
    <source>
        <dbReference type="ARBA" id="ARBA00022691"/>
    </source>
</evidence>
<evidence type="ECO:0000256" key="4">
    <source>
        <dbReference type="ARBA" id="ARBA00012140"/>
    </source>
</evidence>
<dbReference type="InterPro" id="IPR004573">
    <property type="entry name" value="rRNA_ssu_MeTfrase_B"/>
</dbReference>
<dbReference type="PROSITE" id="PS51686">
    <property type="entry name" value="SAM_MT_RSMB_NOP"/>
    <property type="match status" value="1"/>
</dbReference>
<dbReference type="InterPro" id="IPR049560">
    <property type="entry name" value="MeTrfase_RsmB-F_NOP2_cat"/>
</dbReference>
<dbReference type="SUPFAM" id="SSF48013">
    <property type="entry name" value="NusB-like"/>
    <property type="match status" value="1"/>
</dbReference>
<keyword evidence="10 14" id="KW-0694">RNA-binding</keyword>
<dbReference type="PANTHER" id="PTHR22807:SF53">
    <property type="entry name" value="RIBOSOMAL RNA SMALL SUBUNIT METHYLTRANSFERASE B-RELATED"/>
    <property type="match status" value="1"/>
</dbReference>
<evidence type="ECO:0000256" key="6">
    <source>
        <dbReference type="ARBA" id="ARBA00022552"/>
    </source>
</evidence>
<evidence type="ECO:0000256" key="13">
    <source>
        <dbReference type="ARBA" id="ARBA00047283"/>
    </source>
</evidence>
<accession>A0ABY4PCI1</accession>
<evidence type="ECO:0000256" key="1">
    <source>
        <dbReference type="ARBA" id="ARBA00002724"/>
    </source>
</evidence>
<dbReference type="Gene3D" id="1.10.940.10">
    <property type="entry name" value="NusB-like"/>
    <property type="match status" value="1"/>
</dbReference>
<evidence type="ECO:0000256" key="2">
    <source>
        <dbReference type="ARBA" id="ARBA00004496"/>
    </source>
</evidence>
<evidence type="ECO:0000256" key="14">
    <source>
        <dbReference type="PROSITE-ProRule" id="PRU01023"/>
    </source>
</evidence>
<dbReference type="InterPro" id="IPR029063">
    <property type="entry name" value="SAM-dependent_MTases_sf"/>
</dbReference>
<feature type="binding site" evidence="14">
    <location>
        <begin position="270"/>
        <end position="276"/>
    </location>
    <ligand>
        <name>S-adenosyl-L-methionine</name>
        <dbReference type="ChEBI" id="CHEBI:59789"/>
    </ligand>
</feature>
<evidence type="ECO:0000256" key="11">
    <source>
        <dbReference type="ARBA" id="ARBA00030399"/>
    </source>
</evidence>
<dbReference type="GO" id="GO:0032259">
    <property type="term" value="P:methylation"/>
    <property type="evidence" value="ECO:0007669"/>
    <property type="project" value="UniProtKB-KW"/>
</dbReference>
<evidence type="ECO:0000256" key="8">
    <source>
        <dbReference type="ARBA" id="ARBA00022679"/>
    </source>
</evidence>
<dbReference type="InterPro" id="IPR023267">
    <property type="entry name" value="RCMT"/>
</dbReference>
<feature type="active site" description="Nucleophile" evidence="14">
    <location>
        <position position="394"/>
    </location>
</feature>
<dbReference type="Gene3D" id="3.30.70.1170">
    <property type="entry name" value="Sun protein, domain 3"/>
    <property type="match status" value="1"/>
</dbReference>
<keyword evidence="7 14" id="KW-0489">Methyltransferase</keyword>
<evidence type="ECO:0000256" key="3">
    <source>
        <dbReference type="ARBA" id="ARBA00007494"/>
    </source>
</evidence>
<comment type="subcellular location">
    <subcellularLocation>
        <location evidence="2">Cytoplasm</location>
    </subcellularLocation>
</comment>
<feature type="domain" description="SAM-dependent MTase RsmB/NOP-type" evidence="15">
    <location>
        <begin position="181"/>
        <end position="455"/>
    </location>
</feature>
<dbReference type="InterPro" id="IPR018314">
    <property type="entry name" value="RsmB/NOL1/NOP2-like_CS"/>
</dbReference>
<evidence type="ECO:0000313" key="17">
    <source>
        <dbReference type="Proteomes" id="UP000831947"/>
    </source>
</evidence>
<evidence type="ECO:0000256" key="10">
    <source>
        <dbReference type="ARBA" id="ARBA00022884"/>
    </source>
</evidence>
<dbReference type="PRINTS" id="PR02008">
    <property type="entry name" value="RCMTFAMILY"/>
</dbReference>
<dbReference type="PROSITE" id="PS01153">
    <property type="entry name" value="NOL1_NOP2_SUN"/>
    <property type="match status" value="1"/>
</dbReference>
<keyword evidence="6" id="KW-0698">rRNA processing</keyword>
<reference evidence="16 17" key="1">
    <citation type="journal article" date="2022" name="Int. J. Syst. Evol. Microbiol.">
        <title>Apilactobacillus apisilvae sp. nov., Nicolia spurrieriana gen. nov. sp. nov., Bombilactobacillus folatiphilus sp. nov. and Bombilactobacillus thymidiniphilus sp. nov., four new lactic acid bacterial isolates from stingless bees Tetragonula carbonaria and Austroplebeia australis.</title>
        <authorList>
            <person name="Oliphant S.A."/>
            <person name="Watson-Haigh N.S."/>
            <person name="Sumby K.M."/>
            <person name="Gardner J."/>
            <person name="Groom S."/>
            <person name="Jiranek V."/>
        </authorList>
    </citation>
    <scope>NUCLEOTIDE SEQUENCE [LARGE SCALE GENOMIC DNA]</scope>
    <source>
        <strain evidence="16 17">SG4_A1</strain>
    </source>
</reference>
<dbReference type="GO" id="GO:0008168">
    <property type="term" value="F:methyltransferase activity"/>
    <property type="evidence" value="ECO:0007669"/>
    <property type="project" value="UniProtKB-KW"/>
</dbReference>
<dbReference type="SUPFAM" id="SSF53335">
    <property type="entry name" value="S-adenosyl-L-methionine-dependent methyltransferases"/>
    <property type="match status" value="1"/>
</dbReference>